<dbReference type="GO" id="GO:0016705">
    <property type="term" value="F:oxidoreductase activity, acting on paired donors, with incorporation or reduction of molecular oxygen"/>
    <property type="evidence" value="ECO:0007669"/>
    <property type="project" value="UniProtKB-ARBA"/>
</dbReference>
<protein>
    <submittedName>
        <fullName evidence="7">2Fe-2S ferredoxin</fullName>
    </submittedName>
</protein>
<keyword evidence="1" id="KW-0001">2Fe-2S</keyword>
<keyword evidence="4" id="KW-0408">Iron</keyword>
<dbReference type="EMBL" id="MVHT01000040">
    <property type="protein sequence ID" value="ORB03365.1"/>
    <property type="molecule type" value="Genomic_DNA"/>
</dbReference>
<comment type="caution">
    <text evidence="7">The sequence shown here is derived from an EMBL/GenBank/DDBJ whole genome shotgun (WGS) entry which is preliminary data.</text>
</comment>
<dbReference type="InterPro" id="IPR036922">
    <property type="entry name" value="Rieske_2Fe-2S_sf"/>
</dbReference>
<keyword evidence="2" id="KW-0479">Metal-binding</keyword>
<name>A0A1E3S9K4_MYCIE</name>
<dbReference type="OrthoDB" id="4741956at2"/>
<dbReference type="GO" id="GO:0004497">
    <property type="term" value="F:monooxygenase activity"/>
    <property type="evidence" value="ECO:0007669"/>
    <property type="project" value="UniProtKB-ARBA"/>
</dbReference>
<proteinExistence type="predicted"/>
<dbReference type="InterPro" id="IPR045612">
    <property type="entry name" value="DUF5914"/>
</dbReference>
<dbReference type="Pfam" id="PF19299">
    <property type="entry name" value="DUF5914"/>
    <property type="match status" value="1"/>
</dbReference>
<dbReference type="SUPFAM" id="SSF50022">
    <property type="entry name" value="ISP domain"/>
    <property type="match status" value="1"/>
</dbReference>
<evidence type="ECO:0000313" key="7">
    <source>
        <dbReference type="EMBL" id="ORB03365.1"/>
    </source>
</evidence>
<keyword evidence="5" id="KW-0411">Iron-sulfur</keyword>
<dbReference type="PANTHER" id="PTHR21266">
    <property type="entry name" value="IRON-SULFUR DOMAIN CONTAINING PROTEIN"/>
    <property type="match status" value="1"/>
</dbReference>
<evidence type="ECO:0000256" key="1">
    <source>
        <dbReference type="ARBA" id="ARBA00022714"/>
    </source>
</evidence>
<evidence type="ECO:0000256" key="5">
    <source>
        <dbReference type="ARBA" id="ARBA00023014"/>
    </source>
</evidence>
<dbReference type="PANTHER" id="PTHR21266:SF60">
    <property type="entry name" value="3-KETOSTEROID-9-ALPHA-MONOOXYGENASE, OXYGENASE COMPONENT"/>
    <property type="match status" value="1"/>
</dbReference>
<dbReference type="Pfam" id="PF00355">
    <property type="entry name" value="Rieske"/>
    <property type="match status" value="1"/>
</dbReference>
<organism evidence="7 8">
    <name type="scientific">Mycobacterium intermedium</name>
    <dbReference type="NCBI Taxonomy" id="28445"/>
    <lineage>
        <taxon>Bacteria</taxon>
        <taxon>Bacillati</taxon>
        <taxon>Actinomycetota</taxon>
        <taxon>Actinomycetes</taxon>
        <taxon>Mycobacteriales</taxon>
        <taxon>Mycobacteriaceae</taxon>
        <taxon>Mycobacterium</taxon>
        <taxon>Mycobacterium simiae complex</taxon>
    </lineage>
</organism>
<dbReference type="Proteomes" id="UP000192739">
    <property type="component" value="Unassembled WGS sequence"/>
</dbReference>
<dbReference type="Gene3D" id="2.102.10.10">
    <property type="entry name" value="Rieske [2Fe-2S] iron-sulphur domain"/>
    <property type="match status" value="1"/>
</dbReference>
<dbReference type="RefSeq" id="WP_069421415.1">
    <property type="nucleotide sequence ID" value="NZ_CBCRZH010000067.1"/>
</dbReference>
<dbReference type="GO" id="GO:0051537">
    <property type="term" value="F:2 iron, 2 sulfur cluster binding"/>
    <property type="evidence" value="ECO:0007669"/>
    <property type="project" value="UniProtKB-KW"/>
</dbReference>
<evidence type="ECO:0000256" key="4">
    <source>
        <dbReference type="ARBA" id="ARBA00023004"/>
    </source>
</evidence>
<dbReference type="PROSITE" id="PS51296">
    <property type="entry name" value="RIESKE"/>
    <property type="match status" value="1"/>
</dbReference>
<dbReference type="AlphaFoldDB" id="A0A1E3S9K4"/>
<gene>
    <name evidence="7" type="ORF">BST27_15530</name>
</gene>
<feature type="domain" description="Rieske" evidence="6">
    <location>
        <begin position="55"/>
        <end position="145"/>
    </location>
</feature>
<dbReference type="GO" id="GO:0046872">
    <property type="term" value="F:metal ion binding"/>
    <property type="evidence" value="ECO:0007669"/>
    <property type="project" value="UniProtKB-KW"/>
</dbReference>
<keyword evidence="3" id="KW-0560">Oxidoreductase</keyword>
<evidence type="ECO:0000259" key="6">
    <source>
        <dbReference type="PROSITE" id="PS51296"/>
    </source>
</evidence>
<evidence type="ECO:0000256" key="3">
    <source>
        <dbReference type="ARBA" id="ARBA00023002"/>
    </source>
</evidence>
<reference evidence="7 8" key="1">
    <citation type="submission" date="2017-02" db="EMBL/GenBank/DDBJ databases">
        <title>The new phylogeny of genus Mycobacterium.</title>
        <authorList>
            <person name="Tortoli E."/>
            <person name="Trovato A."/>
            <person name="Cirillo D.M."/>
        </authorList>
    </citation>
    <scope>NUCLEOTIDE SEQUENCE [LARGE SCALE GENOMIC DNA]</scope>
    <source>
        <strain evidence="7 8">DSM 44049</strain>
    </source>
</reference>
<keyword evidence="8" id="KW-1185">Reference proteome</keyword>
<dbReference type="InterPro" id="IPR017941">
    <property type="entry name" value="Rieske_2Fe-2S"/>
</dbReference>
<sequence length="341" mass="37893">MSISDRLQQRWPKDWPLQVIPRVSWAQQRPTYGAAQPRIINAALERSQRRPTGNWYVFADSRSVRANRPHAAKVAGVELVAWRDRHGRLVVGPGSCPHLGAELATGIVREGVLFCRWHGLALDGNSCKMGWAPYPSHDDGVLAWVRLDRVGGEDPLAFPVLPHRPTTTTLPAVTRSIGVCEPTDIIANRLDPWHGGWFHPYSFTRLEVLTTPTQEDDRFLVSVTFRIGRFGVPTIAEFTCPEARTIVMRIVEGEGSGSVVETHATPLGPGTDGRPRVAVIEATIAHSQRPGFRMARNAAPLIRPLMRYAANRLWRDDLAYAERLYHLREESGPASSDQASG</sequence>
<dbReference type="STRING" id="28445.BHQ20_22710"/>
<evidence type="ECO:0000256" key="2">
    <source>
        <dbReference type="ARBA" id="ARBA00022723"/>
    </source>
</evidence>
<accession>A0A1E3S9K4</accession>
<evidence type="ECO:0000313" key="8">
    <source>
        <dbReference type="Proteomes" id="UP000192739"/>
    </source>
</evidence>
<dbReference type="InterPro" id="IPR050584">
    <property type="entry name" value="Cholesterol_7-desaturase"/>
</dbReference>